<feature type="region of interest" description="Disordered" evidence="1">
    <location>
        <begin position="25"/>
        <end position="64"/>
    </location>
</feature>
<accession>A0A6A7Y4F2</accession>
<evidence type="ECO:0000256" key="1">
    <source>
        <dbReference type="SAM" id="MobiDB-lite"/>
    </source>
</evidence>
<keyword evidence="3" id="KW-1185">Reference proteome</keyword>
<name>A0A6A7Y4F2_9HYPH</name>
<organism evidence="2 3">
    <name type="scientific">Segnochrobactrum spirostomi</name>
    <dbReference type="NCBI Taxonomy" id="2608987"/>
    <lineage>
        <taxon>Bacteria</taxon>
        <taxon>Pseudomonadati</taxon>
        <taxon>Pseudomonadota</taxon>
        <taxon>Alphaproteobacteria</taxon>
        <taxon>Hyphomicrobiales</taxon>
        <taxon>Segnochrobactraceae</taxon>
        <taxon>Segnochrobactrum</taxon>
    </lineage>
</organism>
<dbReference type="RefSeq" id="WP_153482533.1">
    <property type="nucleotide sequence ID" value="NZ_VWNA01000001.1"/>
</dbReference>
<gene>
    <name evidence="2" type="ORF">F0357_13345</name>
</gene>
<evidence type="ECO:0000313" key="3">
    <source>
        <dbReference type="Proteomes" id="UP000332515"/>
    </source>
</evidence>
<protein>
    <submittedName>
        <fullName evidence="2">Uncharacterized protein</fullName>
    </submittedName>
</protein>
<comment type="caution">
    <text evidence="2">The sequence shown here is derived from an EMBL/GenBank/DDBJ whole genome shotgun (WGS) entry which is preliminary data.</text>
</comment>
<dbReference type="Proteomes" id="UP000332515">
    <property type="component" value="Unassembled WGS sequence"/>
</dbReference>
<dbReference type="EMBL" id="VWNA01000001">
    <property type="protein sequence ID" value="MQT13606.1"/>
    <property type="molecule type" value="Genomic_DNA"/>
</dbReference>
<sequence length="78" mass="8131">MTTTEMKTLDDRTLETVTGGFVLPFNPDDLGPGPAIPPSGTVTGFNPKFLGPGPALPRNDHGMDDLPYGVGPGIILPQ</sequence>
<dbReference type="AlphaFoldDB" id="A0A6A7Y4F2"/>
<evidence type="ECO:0000313" key="2">
    <source>
        <dbReference type="EMBL" id="MQT13606.1"/>
    </source>
</evidence>
<proteinExistence type="predicted"/>
<reference evidence="2 3" key="1">
    <citation type="submission" date="2019-09" db="EMBL/GenBank/DDBJ databases">
        <title>Segnochrobactrum spirostomi gen. nov., sp. nov., isolated from the ciliate Spirostomum cf. yagiui and description of a novel family, Segnochrobactraceae fam. nov. within the order Rhizobiales of the class Alphaproteobacteria.</title>
        <authorList>
            <person name="Akter S."/>
            <person name="Shazib S.U.A."/>
            <person name="Shin M.K."/>
        </authorList>
    </citation>
    <scope>NUCLEOTIDE SEQUENCE [LARGE SCALE GENOMIC DNA]</scope>
    <source>
        <strain evidence="2 3">Sp-1</strain>
    </source>
</reference>